<dbReference type="AlphaFoldDB" id="Q0V502"/>
<dbReference type="Proteomes" id="UP000001055">
    <property type="component" value="Unassembled WGS sequence"/>
</dbReference>
<dbReference type="GeneID" id="5967548"/>
<gene>
    <name evidence="1" type="ORF">SNOG_00912</name>
</gene>
<evidence type="ECO:0000313" key="2">
    <source>
        <dbReference type="Proteomes" id="UP000001055"/>
    </source>
</evidence>
<organism evidence="1 2">
    <name type="scientific">Phaeosphaeria nodorum (strain SN15 / ATCC MYA-4574 / FGSC 10173)</name>
    <name type="common">Glume blotch fungus</name>
    <name type="synonym">Parastagonospora nodorum</name>
    <dbReference type="NCBI Taxonomy" id="321614"/>
    <lineage>
        <taxon>Eukaryota</taxon>
        <taxon>Fungi</taxon>
        <taxon>Dikarya</taxon>
        <taxon>Ascomycota</taxon>
        <taxon>Pezizomycotina</taxon>
        <taxon>Dothideomycetes</taxon>
        <taxon>Pleosporomycetidae</taxon>
        <taxon>Pleosporales</taxon>
        <taxon>Pleosporineae</taxon>
        <taxon>Phaeosphaeriaceae</taxon>
        <taxon>Parastagonospora</taxon>
    </lineage>
</organism>
<protein>
    <submittedName>
        <fullName evidence="1">Uncharacterized protein</fullName>
    </submittedName>
</protein>
<dbReference type="RefSeq" id="XP_001791579.1">
    <property type="nucleotide sequence ID" value="XM_001791527.1"/>
</dbReference>
<reference evidence="2" key="1">
    <citation type="journal article" date="2007" name="Plant Cell">
        <title>Dothideomycete-plant interactions illuminated by genome sequencing and EST analysis of the wheat pathogen Stagonospora nodorum.</title>
        <authorList>
            <person name="Hane J.K."/>
            <person name="Lowe R.G."/>
            <person name="Solomon P.S."/>
            <person name="Tan K.C."/>
            <person name="Schoch C.L."/>
            <person name="Spatafora J.W."/>
            <person name="Crous P.W."/>
            <person name="Kodira C."/>
            <person name="Birren B.W."/>
            <person name="Galagan J.E."/>
            <person name="Torriani S.F."/>
            <person name="McDonald B.A."/>
            <person name="Oliver R.P."/>
        </authorList>
    </citation>
    <scope>NUCLEOTIDE SEQUENCE [LARGE SCALE GENOMIC DNA]</scope>
    <source>
        <strain evidence="2">SN15 / ATCC MYA-4574 / FGSC 10173</strain>
    </source>
</reference>
<dbReference type="InParanoid" id="Q0V502"/>
<dbReference type="EMBL" id="CH445325">
    <property type="protein sequence ID" value="EAT92407.1"/>
    <property type="molecule type" value="Genomic_DNA"/>
</dbReference>
<name>Q0V502_PHANO</name>
<sequence>MAPAILRACISVVPKTRSNFDHGRDIPSSRYIRGGQGPYEYCAQRDYTRWQYGGPNGRHG</sequence>
<accession>Q0V502</accession>
<dbReference type="KEGG" id="pno:SNOG_00912"/>
<evidence type="ECO:0000313" key="1">
    <source>
        <dbReference type="EMBL" id="EAT92407.1"/>
    </source>
</evidence>
<proteinExistence type="predicted"/>